<proteinExistence type="inferred from homology"/>
<dbReference type="Gene3D" id="3.40.50.720">
    <property type="entry name" value="NAD(P)-binding Rossmann-like Domain"/>
    <property type="match status" value="1"/>
</dbReference>
<dbReference type="GO" id="GO:0006526">
    <property type="term" value="P:L-arginine biosynthetic process"/>
    <property type="evidence" value="ECO:0007669"/>
    <property type="project" value="UniProtKB-KW"/>
</dbReference>
<protein>
    <recommendedName>
        <fullName evidence="6">Semialdehyde dehydrogenase NAD-binding domain-containing protein</fullName>
    </recommendedName>
</protein>
<evidence type="ECO:0000256" key="5">
    <source>
        <dbReference type="ARBA" id="ARBA00029440"/>
    </source>
</evidence>
<dbReference type="InterPro" id="IPR023013">
    <property type="entry name" value="AGPR_AS"/>
</dbReference>
<dbReference type="Pfam" id="PF22698">
    <property type="entry name" value="Semialdhyde_dhC_1"/>
    <property type="match status" value="1"/>
</dbReference>
<dbReference type="EMBL" id="UINC01001798">
    <property type="protein sequence ID" value="SUZ89000.1"/>
    <property type="molecule type" value="Genomic_DNA"/>
</dbReference>
<dbReference type="Gene3D" id="3.30.360.10">
    <property type="entry name" value="Dihydrodipicolinate Reductase, domain 2"/>
    <property type="match status" value="1"/>
</dbReference>
<dbReference type="InterPro" id="IPR058924">
    <property type="entry name" value="AGPR_dimerisation_dom"/>
</dbReference>
<evidence type="ECO:0000259" key="6">
    <source>
        <dbReference type="SMART" id="SM00859"/>
    </source>
</evidence>
<dbReference type="GO" id="GO:0070401">
    <property type="term" value="F:NADP+ binding"/>
    <property type="evidence" value="ECO:0007669"/>
    <property type="project" value="InterPro"/>
</dbReference>
<evidence type="ECO:0000256" key="2">
    <source>
        <dbReference type="ARBA" id="ARBA00022605"/>
    </source>
</evidence>
<dbReference type="InterPro" id="IPR050085">
    <property type="entry name" value="AGPR"/>
</dbReference>
<dbReference type="GO" id="GO:0051287">
    <property type="term" value="F:NAD binding"/>
    <property type="evidence" value="ECO:0007669"/>
    <property type="project" value="InterPro"/>
</dbReference>
<dbReference type="PANTHER" id="PTHR32338">
    <property type="entry name" value="N-ACETYL-GAMMA-GLUTAMYL-PHOSPHATE REDUCTASE, CHLOROPLASTIC-RELATED-RELATED"/>
    <property type="match status" value="1"/>
</dbReference>
<dbReference type="AlphaFoldDB" id="A0A381RBH5"/>
<sequence length="340" mass="38234">MKEKNKIKVGVIGASGFTGEVLIDLLFNHSQVETIALSSRQLEGRNVTDVFKHLSIKSDMKFTSPEDDIFNECHAVFLCTPHGNSMNISKNFLKKKIKVIDLSADFRLKEAEVWNKWYDTQHSNPELLSESVYGLPELYKEDIRVANLVAVPGCYPTVSLISILPSLNLEQKIKSITIDAKSGMSGAGRSSVDNHLEKEMLNNFRLYGEKGHRHYPEIKQVVDSLSEENIDLTFTVQLLPIMKGIYSTTYINFEGTLRSDMVKIYQDYYNTLKNITVVDKPPDLLDVVGTNDCKLFLQTTTTDNQILVTACIDNLLKGAAGQALECFNLMFNFEQSTGLN</sequence>
<gene>
    <name evidence="7" type="ORF">METZ01_LOCUS41854</name>
</gene>
<name>A0A381RBH5_9ZZZZ</name>
<dbReference type="SUPFAM" id="SSF55347">
    <property type="entry name" value="Glyceraldehyde-3-phosphate dehydrogenase-like, C-terminal domain"/>
    <property type="match status" value="1"/>
</dbReference>
<dbReference type="NCBIfam" id="TIGR01850">
    <property type="entry name" value="argC"/>
    <property type="match status" value="1"/>
</dbReference>
<keyword evidence="4" id="KW-0560">Oxidoreductase</keyword>
<dbReference type="InterPro" id="IPR000534">
    <property type="entry name" value="Semialdehyde_DH_NAD-bd"/>
</dbReference>
<dbReference type="Pfam" id="PF01118">
    <property type="entry name" value="Semialdhyde_dh"/>
    <property type="match status" value="1"/>
</dbReference>
<dbReference type="PROSITE" id="PS01224">
    <property type="entry name" value="ARGC"/>
    <property type="match status" value="1"/>
</dbReference>
<evidence type="ECO:0000256" key="1">
    <source>
        <dbReference type="ARBA" id="ARBA00022571"/>
    </source>
</evidence>
<evidence type="ECO:0000256" key="3">
    <source>
        <dbReference type="ARBA" id="ARBA00022857"/>
    </source>
</evidence>
<comment type="pathway">
    <text evidence="5">Amino-acid biosynthesis.</text>
</comment>
<dbReference type="SMART" id="SM00859">
    <property type="entry name" value="Semialdhyde_dh"/>
    <property type="match status" value="1"/>
</dbReference>
<evidence type="ECO:0000313" key="7">
    <source>
        <dbReference type="EMBL" id="SUZ89000.1"/>
    </source>
</evidence>
<organism evidence="7">
    <name type="scientific">marine metagenome</name>
    <dbReference type="NCBI Taxonomy" id="408172"/>
    <lineage>
        <taxon>unclassified sequences</taxon>
        <taxon>metagenomes</taxon>
        <taxon>ecological metagenomes</taxon>
    </lineage>
</organism>
<feature type="domain" description="Semialdehyde dehydrogenase NAD-binding" evidence="6">
    <location>
        <begin position="8"/>
        <end position="146"/>
    </location>
</feature>
<dbReference type="InterPro" id="IPR036291">
    <property type="entry name" value="NAD(P)-bd_dom_sf"/>
</dbReference>
<reference evidence="7" key="1">
    <citation type="submission" date="2018-05" db="EMBL/GenBank/DDBJ databases">
        <authorList>
            <person name="Lanie J.A."/>
            <person name="Ng W.-L."/>
            <person name="Kazmierczak K.M."/>
            <person name="Andrzejewski T.M."/>
            <person name="Davidsen T.M."/>
            <person name="Wayne K.J."/>
            <person name="Tettelin H."/>
            <person name="Glass J.I."/>
            <person name="Rusch D."/>
            <person name="Podicherti R."/>
            <person name="Tsui H.-C.T."/>
            <person name="Winkler M.E."/>
        </authorList>
    </citation>
    <scope>NUCLEOTIDE SEQUENCE</scope>
</reference>
<dbReference type="HAMAP" id="MF_00150">
    <property type="entry name" value="ArgC_type1"/>
    <property type="match status" value="1"/>
</dbReference>
<accession>A0A381RBH5</accession>
<dbReference type="CDD" id="cd17895">
    <property type="entry name" value="AGPR_1_N"/>
    <property type="match status" value="1"/>
</dbReference>
<dbReference type="PANTHER" id="PTHR32338:SF10">
    <property type="entry name" value="N-ACETYL-GAMMA-GLUTAMYL-PHOSPHATE REDUCTASE, CHLOROPLASTIC-RELATED"/>
    <property type="match status" value="1"/>
</dbReference>
<keyword evidence="3" id="KW-0521">NADP</keyword>
<dbReference type="SUPFAM" id="SSF51735">
    <property type="entry name" value="NAD(P)-binding Rossmann-fold domains"/>
    <property type="match status" value="1"/>
</dbReference>
<dbReference type="GO" id="GO:0003942">
    <property type="term" value="F:N-acetyl-gamma-glutamyl-phosphate reductase activity"/>
    <property type="evidence" value="ECO:0007669"/>
    <property type="project" value="InterPro"/>
</dbReference>
<dbReference type="InterPro" id="IPR000706">
    <property type="entry name" value="AGPR_type-1"/>
</dbReference>
<keyword evidence="1" id="KW-0055">Arginine biosynthesis</keyword>
<keyword evidence="2" id="KW-0028">Amino-acid biosynthesis</keyword>
<evidence type="ECO:0000256" key="4">
    <source>
        <dbReference type="ARBA" id="ARBA00023002"/>
    </source>
</evidence>